<organism evidence="3 4">
    <name type="scientific">Truncatella angustata</name>
    <dbReference type="NCBI Taxonomy" id="152316"/>
    <lineage>
        <taxon>Eukaryota</taxon>
        <taxon>Fungi</taxon>
        <taxon>Dikarya</taxon>
        <taxon>Ascomycota</taxon>
        <taxon>Pezizomycotina</taxon>
        <taxon>Sordariomycetes</taxon>
        <taxon>Xylariomycetidae</taxon>
        <taxon>Amphisphaeriales</taxon>
        <taxon>Sporocadaceae</taxon>
        <taxon>Truncatella</taxon>
    </lineage>
</organism>
<proteinExistence type="inferred from homology"/>
<dbReference type="EMBL" id="JAGPXC010000009">
    <property type="protein sequence ID" value="KAH6646642.1"/>
    <property type="molecule type" value="Genomic_DNA"/>
</dbReference>
<reference evidence="3" key="1">
    <citation type="journal article" date="2021" name="Nat. Commun.">
        <title>Genetic determinants of endophytism in the Arabidopsis root mycobiome.</title>
        <authorList>
            <person name="Mesny F."/>
            <person name="Miyauchi S."/>
            <person name="Thiergart T."/>
            <person name="Pickel B."/>
            <person name="Atanasova L."/>
            <person name="Karlsson M."/>
            <person name="Huettel B."/>
            <person name="Barry K.W."/>
            <person name="Haridas S."/>
            <person name="Chen C."/>
            <person name="Bauer D."/>
            <person name="Andreopoulos W."/>
            <person name="Pangilinan J."/>
            <person name="LaButti K."/>
            <person name="Riley R."/>
            <person name="Lipzen A."/>
            <person name="Clum A."/>
            <person name="Drula E."/>
            <person name="Henrissat B."/>
            <person name="Kohler A."/>
            <person name="Grigoriev I.V."/>
            <person name="Martin F.M."/>
            <person name="Hacquard S."/>
        </authorList>
    </citation>
    <scope>NUCLEOTIDE SEQUENCE</scope>
    <source>
        <strain evidence="3">MPI-SDFR-AT-0073</strain>
    </source>
</reference>
<comment type="similarity">
    <text evidence="1">Belongs to the glycosyltransferase 32 family.</text>
</comment>
<protein>
    <submittedName>
        <fullName evidence="3">Initiation-specific alpha-1,6-mannosyltransferase</fullName>
    </submittedName>
</protein>
<dbReference type="GO" id="GO:0000136">
    <property type="term" value="C:mannan polymerase complex"/>
    <property type="evidence" value="ECO:0007669"/>
    <property type="project" value="TreeGrafter"/>
</dbReference>
<evidence type="ECO:0000313" key="4">
    <source>
        <dbReference type="Proteomes" id="UP000758603"/>
    </source>
</evidence>
<evidence type="ECO:0000256" key="1">
    <source>
        <dbReference type="ARBA" id="ARBA00009003"/>
    </source>
</evidence>
<dbReference type="InterPro" id="IPR007577">
    <property type="entry name" value="GlycoTrfase_DXD_sugar-bd_CS"/>
</dbReference>
<dbReference type="GeneID" id="70134002"/>
<name>A0A9P8UD24_9PEZI</name>
<gene>
    <name evidence="3" type="ORF">BKA67DRAFT_594965</name>
</gene>
<dbReference type="GO" id="GO:0000009">
    <property type="term" value="F:alpha-1,6-mannosyltransferase activity"/>
    <property type="evidence" value="ECO:0007669"/>
    <property type="project" value="InterPro"/>
</dbReference>
<dbReference type="InterPro" id="IPR039367">
    <property type="entry name" value="Och1-like"/>
</dbReference>
<dbReference type="OrthoDB" id="409543at2759"/>
<dbReference type="PANTHER" id="PTHR31834">
    <property type="entry name" value="INITIATION-SPECIFIC ALPHA-1,6-MANNOSYLTRANSFERASE"/>
    <property type="match status" value="1"/>
</dbReference>
<dbReference type="RefSeq" id="XP_045953156.1">
    <property type="nucleotide sequence ID" value="XM_046105111.1"/>
</dbReference>
<dbReference type="PANTHER" id="PTHR31834:SF8">
    <property type="entry name" value="TRANSFERASE, PUTATIVE (AFU_ORTHOLOGUE AFUA_6G14040)-RELATED"/>
    <property type="match status" value="1"/>
</dbReference>
<accession>A0A9P8UD24</accession>
<dbReference type="AlphaFoldDB" id="A0A9P8UD24"/>
<keyword evidence="4" id="KW-1185">Reference proteome</keyword>
<sequence length="321" mass="35952">MHLPLRHSIVSKLLGGAGILAVCYYVLQLQTRDPSAPAPVAMTPPLQTTPTAKPEPTPDTIPKKLWYKLGPNGLSEQLRRYSDSCITMNPTFRHEFMTDSSGDDFVKDKFGASRPDIVDSFLAISVPIIKADLLRYLVLYEYGGVWNDLDVSCEVPITEWIPNRYNGNASVVVGLEFDVDIWVRQFASWTIMAKQKSPHLLTVVEDCLEYLAQKAKEYNVGIHDLKLNMIDDIVDVSGPRRLTRGVLKSLSKKLNEEIGNNEISHVSEPRLIGDLLVLPDFAFANSMNQQYGDKKSGQVLITHHYAGSWKNTNGGEEHVDR</sequence>
<evidence type="ECO:0000313" key="3">
    <source>
        <dbReference type="EMBL" id="KAH6646642.1"/>
    </source>
</evidence>
<dbReference type="Proteomes" id="UP000758603">
    <property type="component" value="Unassembled WGS sequence"/>
</dbReference>
<dbReference type="InterPro" id="IPR029044">
    <property type="entry name" value="Nucleotide-diphossugar_trans"/>
</dbReference>
<feature type="region of interest" description="Disordered" evidence="2">
    <location>
        <begin position="36"/>
        <end position="57"/>
    </location>
</feature>
<dbReference type="GO" id="GO:0006487">
    <property type="term" value="P:protein N-linked glycosylation"/>
    <property type="evidence" value="ECO:0007669"/>
    <property type="project" value="TreeGrafter"/>
</dbReference>
<evidence type="ECO:0000256" key="2">
    <source>
        <dbReference type="SAM" id="MobiDB-lite"/>
    </source>
</evidence>
<comment type="caution">
    <text evidence="3">The sequence shown here is derived from an EMBL/GenBank/DDBJ whole genome shotgun (WGS) entry which is preliminary data.</text>
</comment>
<dbReference type="Pfam" id="PF04488">
    <property type="entry name" value="Gly_transf_sug"/>
    <property type="match status" value="1"/>
</dbReference>
<dbReference type="Gene3D" id="3.90.550.20">
    <property type="match status" value="1"/>
</dbReference>
<dbReference type="SUPFAM" id="SSF53448">
    <property type="entry name" value="Nucleotide-diphospho-sugar transferases"/>
    <property type="match status" value="1"/>
</dbReference>